<feature type="region of interest" description="Disordered" evidence="1">
    <location>
        <begin position="715"/>
        <end position="734"/>
    </location>
</feature>
<gene>
    <name evidence="3" type="primary">U6500O01820</name>
    <name evidence="3" type="ORF">SEUBUCD650_0O01820</name>
</gene>
<proteinExistence type="predicted"/>
<feature type="region of interest" description="Disordered" evidence="1">
    <location>
        <begin position="596"/>
        <end position="631"/>
    </location>
</feature>
<dbReference type="Pfam" id="PF00339">
    <property type="entry name" value="Arrestin_N"/>
    <property type="match status" value="1"/>
</dbReference>
<evidence type="ECO:0000313" key="3">
    <source>
        <dbReference type="EMBL" id="CAI1718288.1"/>
    </source>
</evidence>
<dbReference type="InterPro" id="IPR011021">
    <property type="entry name" value="Arrestin-like_N"/>
</dbReference>
<dbReference type="PANTHER" id="PTHR11188:SF17">
    <property type="entry name" value="FI21816P1"/>
    <property type="match status" value="1"/>
</dbReference>
<dbReference type="InterPro" id="IPR050357">
    <property type="entry name" value="Arrestin_domain-protein"/>
</dbReference>
<dbReference type="Proteomes" id="UP001152964">
    <property type="component" value="Chromosome 15"/>
</dbReference>
<feature type="region of interest" description="Disordered" evidence="1">
    <location>
        <begin position="848"/>
        <end position="903"/>
    </location>
</feature>
<feature type="compositionally biased region" description="Low complexity" evidence="1">
    <location>
        <begin position="621"/>
        <end position="631"/>
    </location>
</feature>
<name>A0ABN8VK96_SACEU</name>
<feature type="compositionally biased region" description="Low complexity" evidence="1">
    <location>
        <begin position="597"/>
        <end position="607"/>
    </location>
</feature>
<evidence type="ECO:0000259" key="2">
    <source>
        <dbReference type="SMART" id="SM01017"/>
    </source>
</evidence>
<feature type="compositionally biased region" description="Polar residues" evidence="1">
    <location>
        <begin position="782"/>
        <end position="793"/>
    </location>
</feature>
<dbReference type="EMBL" id="OX291505">
    <property type="protein sequence ID" value="CAI1718288.1"/>
    <property type="molecule type" value="Genomic_DNA"/>
</dbReference>
<dbReference type="Gene3D" id="2.60.40.640">
    <property type="match status" value="1"/>
</dbReference>
<dbReference type="InterPro" id="IPR014756">
    <property type="entry name" value="Ig_E-set"/>
</dbReference>
<reference evidence="3" key="1">
    <citation type="submission" date="2022-08" db="EMBL/GenBank/DDBJ databases">
        <authorList>
            <person name="Byrne P K."/>
        </authorList>
    </citation>
    <scope>NUCLEOTIDE SEQUENCE</scope>
    <source>
        <strain evidence="3">UCD650</strain>
    </source>
</reference>
<dbReference type="SMART" id="SM01017">
    <property type="entry name" value="Arrestin_C"/>
    <property type="match status" value="1"/>
</dbReference>
<keyword evidence="4" id="KW-1185">Reference proteome</keyword>
<feature type="compositionally biased region" description="Low complexity" evidence="1">
    <location>
        <begin position="869"/>
        <end position="884"/>
    </location>
</feature>
<dbReference type="SUPFAM" id="SSF81296">
    <property type="entry name" value="E set domains"/>
    <property type="match status" value="1"/>
</dbReference>
<sequence>MSFCLESLLHFSAFLSYCLTGKKRKGVPFSKQICERDRDANLILITSREIILVSIYHLLLASYKQPMFSSSSRPSKEPLLFDIRLRSLDNDVLLIKGPPDEASSVLLSGTIVLSITEPIQIKSLALRLFGKLRLNVPTVLQTANGPYKRYSKFERSIYSHFWDDFNIKSYFQNLYDNHNNGKTTISSKSSTNLTTLPKRTRALSSTSLISNNGQTSTNKNYRTLVKGNYEFPFSAIIPGSLVESVEGLPNAAVTYTLEATIERPKQPDLVCKKHLRVIRTLATDAVELSETVSVDNSWPEKVDYTISIPTKAIAIGSSAMIDILIVPVLKGLKLGPIRITLVETSQYCGSYGGIINQDRVVAKLKLKDPLKHIAQIKKRRSLNETNDEDFDMGTGEFQDKWEVQALLNIPASLSKCSQDCRILSNIKVRHKIKFTISLLNPDGHISELRAALPVQLFISPFVPVNVKTSDVIERTLKTFGPSYQATTQNDSSFSNKRFIDNTEEDVIFQRFVSELQLSSMPTIVNGSNSNAHNPDAETSTTNDAAMVASLMVPPNYGNHVYDRVYGETTNQNKISTPVPPVASESQVLDDIQNLYISDSNDTNNSTSARNPEIRIDDGNPNNCDSQDNSVNNSSSNLVINFLTVNDNSNSASGSRYNNYTTNTGLNSPSLTPSFAHLSRRNSYSRQTSSTSLKNDLELSTLSRVPSYDKAMKSDMIGEDLPPAYPEEELDSQQNKKVELERPKILHHKSTSSLLQFPSSSKTSNNVKSSSSKTHLSHSPLPKSNNTSSVSLQQLTRSNTDSSFNLNLSFAAPKSNSASRHFSFNMTPSLTNSNTDSQNNLYFSNAELASDADQARPEENYMGSVETQRSRSSSIRSNTSNSPSRQKTGSFSNFMEMFTRRDRA</sequence>
<dbReference type="InterPro" id="IPR014752">
    <property type="entry name" value="Arrestin-like_C"/>
</dbReference>
<organism evidence="3 4">
    <name type="scientific">Saccharomyces eubayanus</name>
    <name type="common">Yeast</name>
    <dbReference type="NCBI Taxonomy" id="1080349"/>
    <lineage>
        <taxon>Eukaryota</taxon>
        <taxon>Fungi</taxon>
        <taxon>Dikarya</taxon>
        <taxon>Ascomycota</taxon>
        <taxon>Saccharomycotina</taxon>
        <taxon>Saccharomycetes</taxon>
        <taxon>Saccharomycetales</taxon>
        <taxon>Saccharomycetaceae</taxon>
        <taxon>Saccharomyces</taxon>
    </lineage>
</organism>
<dbReference type="Pfam" id="PF02752">
    <property type="entry name" value="Arrestin_C"/>
    <property type="match status" value="1"/>
</dbReference>
<feature type="domain" description="Arrestin C-terminal-like" evidence="2">
    <location>
        <begin position="298"/>
        <end position="461"/>
    </location>
</feature>
<evidence type="ECO:0000256" key="1">
    <source>
        <dbReference type="SAM" id="MobiDB-lite"/>
    </source>
</evidence>
<feature type="region of interest" description="Disordered" evidence="1">
    <location>
        <begin position="746"/>
        <end position="793"/>
    </location>
</feature>
<evidence type="ECO:0000313" key="4">
    <source>
        <dbReference type="Proteomes" id="UP001152964"/>
    </source>
</evidence>
<protein>
    <recommendedName>
        <fullName evidence="2">Arrestin C-terminal-like domain-containing protein</fullName>
    </recommendedName>
</protein>
<feature type="compositionally biased region" description="Low complexity" evidence="1">
    <location>
        <begin position="750"/>
        <end position="781"/>
    </location>
</feature>
<accession>A0ABN8VK96</accession>
<dbReference type="InterPro" id="IPR011022">
    <property type="entry name" value="Arrestin_C-like"/>
</dbReference>
<feature type="region of interest" description="Disordered" evidence="1">
    <location>
        <begin position="646"/>
        <end position="672"/>
    </location>
</feature>
<dbReference type="PANTHER" id="PTHR11188">
    <property type="entry name" value="ARRESTIN DOMAIN CONTAINING PROTEIN"/>
    <property type="match status" value="1"/>
</dbReference>